<protein>
    <submittedName>
        <fullName evidence="1">Uncharacterized protein</fullName>
    </submittedName>
</protein>
<dbReference type="AlphaFoldDB" id="A0A420HC61"/>
<comment type="caution">
    <text evidence="1">The sequence shown here is derived from an EMBL/GenBank/DDBJ whole genome shotgun (WGS) entry which is preliminary data.</text>
</comment>
<proteinExistence type="predicted"/>
<gene>
    <name evidence="1" type="ORF">OnM2_092034</name>
</gene>
<accession>A0A420HC61</accession>
<organism evidence="1 2">
    <name type="scientific">Erysiphe neolycopersici</name>
    <dbReference type="NCBI Taxonomy" id="212602"/>
    <lineage>
        <taxon>Eukaryota</taxon>
        <taxon>Fungi</taxon>
        <taxon>Dikarya</taxon>
        <taxon>Ascomycota</taxon>
        <taxon>Pezizomycotina</taxon>
        <taxon>Leotiomycetes</taxon>
        <taxon>Erysiphales</taxon>
        <taxon>Erysiphaceae</taxon>
        <taxon>Erysiphe</taxon>
    </lineage>
</organism>
<sequence length="84" mass="9915">MIVSIERTKGAELDEFPQDREAYATISIPQSYAIRRGQDDTVILDTATTNHVFHQQSRFINYEKLNHPIQTLSHNRQRRKIYKN</sequence>
<evidence type="ECO:0000313" key="2">
    <source>
        <dbReference type="Proteomes" id="UP000286134"/>
    </source>
</evidence>
<keyword evidence="2" id="KW-1185">Reference proteome</keyword>
<reference evidence="1 2" key="1">
    <citation type="journal article" date="2018" name="BMC Genomics">
        <title>Comparative genome analyses reveal sequence features reflecting distinct modes of host-adaptation between dicot and monocot powdery mildew.</title>
        <authorList>
            <person name="Wu Y."/>
            <person name="Ma X."/>
            <person name="Pan Z."/>
            <person name="Kale S.D."/>
            <person name="Song Y."/>
            <person name="King H."/>
            <person name="Zhang Q."/>
            <person name="Presley C."/>
            <person name="Deng X."/>
            <person name="Wei C.I."/>
            <person name="Xiao S."/>
        </authorList>
    </citation>
    <scope>NUCLEOTIDE SEQUENCE [LARGE SCALE GENOMIC DNA]</scope>
    <source>
        <strain evidence="1">UMSG2</strain>
    </source>
</reference>
<evidence type="ECO:0000313" key="1">
    <source>
        <dbReference type="EMBL" id="RKF55036.1"/>
    </source>
</evidence>
<name>A0A420HC61_9PEZI</name>
<dbReference type="OrthoDB" id="3544839at2759"/>
<dbReference type="EMBL" id="MCFK01009287">
    <property type="protein sequence ID" value="RKF55036.1"/>
    <property type="molecule type" value="Genomic_DNA"/>
</dbReference>
<dbReference type="Proteomes" id="UP000286134">
    <property type="component" value="Unassembled WGS sequence"/>
</dbReference>